<comment type="subunit">
    <text evidence="9">The complex comprises the extracytoplasmic solute receptor protein and the two transmembrane proteins.</text>
</comment>
<feature type="domain" description="Tripartite ATP-independent periplasmic transporters DctQ component" evidence="10">
    <location>
        <begin position="30"/>
        <end position="162"/>
    </location>
</feature>
<keyword evidence="2 9" id="KW-0813">Transport</keyword>
<evidence type="ECO:0000259" key="10">
    <source>
        <dbReference type="Pfam" id="PF04290"/>
    </source>
</evidence>
<feature type="transmembrane region" description="Helical" evidence="9">
    <location>
        <begin position="141"/>
        <end position="163"/>
    </location>
</feature>
<organism evidence="11 12">
    <name type="scientific">Albimonas donghaensis</name>
    <dbReference type="NCBI Taxonomy" id="356660"/>
    <lineage>
        <taxon>Bacteria</taxon>
        <taxon>Pseudomonadati</taxon>
        <taxon>Pseudomonadota</taxon>
        <taxon>Alphaproteobacteria</taxon>
        <taxon>Rhodobacterales</taxon>
        <taxon>Paracoccaceae</taxon>
        <taxon>Albimonas</taxon>
    </lineage>
</organism>
<reference evidence="11 12" key="1">
    <citation type="submission" date="2016-10" db="EMBL/GenBank/DDBJ databases">
        <authorList>
            <person name="de Groot N.N."/>
        </authorList>
    </citation>
    <scope>NUCLEOTIDE SEQUENCE [LARGE SCALE GENOMIC DNA]</scope>
    <source>
        <strain evidence="11 12">DSM 17890</strain>
    </source>
</reference>
<name>A0A1H3AWD2_9RHOB</name>
<dbReference type="PANTHER" id="PTHR35011">
    <property type="entry name" value="2,3-DIKETO-L-GULONATE TRAP TRANSPORTER SMALL PERMEASE PROTEIN YIAM"/>
    <property type="match status" value="1"/>
</dbReference>
<protein>
    <recommendedName>
        <fullName evidence="9">TRAP transporter small permease protein</fullName>
    </recommendedName>
</protein>
<dbReference type="RefSeq" id="WP_176954759.1">
    <property type="nucleotide sequence ID" value="NZ_FNMZ01000004.1"/>
</dbReference>
<feature type="transmembrane region" description="Helical" evidence="9">
    <location>
        <begin position="98"/>
        <end position="119"/>
    </location>
</feature>
<keyword evidence="12" id="KW-1185">Reference proteome</keyword>
<dbReference type="InterPro" id="IPR055348">
    <property type="entry name" value="DctQ"/>
</dbReference>
<evidence type="ECO:0000256" key="6">
    <source>
        <dbReference type="ARBA" id="ARBA00022989"/>
    </source>
</evidence>
<proteinExistence type="inferred from homology"/>
<evidence type="ECO:0000256" key="3">
    <source>
        <dbReference type="ARBA" id="ARBA00022475"/>
    </source>
</evidence>
<dbReference type="EMBL" id="FNMZ01000004">
    <property type="protein sequence ID" value="SDX33701.1"/>
    <property type="molecule type" value="Genomic_DNA"/>
</dbReference>
<dbReference type="GO" id="GO:0022857">
    <property type="term" value="F:transmembrane transporter activity"/>
    <property type="evidence" value="ECO:0007669"/>
    <property type="project" value="UniProtKB-UniRule"/>
</dbReference>
<feature type="transmembrane region" description="Helical" evidence="9">
    <location>
        <begin position="54"/>
        <end position="71"/>
    </location>
</feature>
<dbReference type="InterPro" id="IPR007387">
    <property type="entry name" value="TRAP_DctQ"/>
</dbReference>
<dbReference type="PANTHER" id="PTHR35011:SF2">
    <property type="entry name" value="2,3-DIKETO-L-GULONATE TRAP TRANSPORTER SMALL PERMEASE PROTEIN YIAM"/>
    <property type="match status" value="1"/>
</dbReference>
<evidence type="ECO:0000256" key="9">
    <source>
        <dbReference type="RuleBase" id="RU369079"/>
    </source>
</evidence>
<comment type="similarity">
    <text evidence="8 9">Belongs to the TRAP transporter small permease family.</text>
</comment>
<evidence type="ECO:0000256" key="2">
    <source>
        <dbReference type="ARBA" id="ARBA00022448"/>
    </source>
</evidence>
<dbReference type="GO" id="GO:0015740">
    <property type="term" value="P:C4-dicarboxylate transport"/>
    <property type="evidence" value="ECO:0007669"/>
    <property type="project" value="TreeGrafter"/>
</dbReference>
<keyword evidence="5 9" id="KW-0812">Transmembrane</keyword>
<evidence type="ECO:0000256" key="5">
    <source>
        <dbReference type="ARBA" id="ARBA00022692"/>
    </source>
</evidence>
<accession>A0A1H3AWD2</accession>
<comment type="function">
    <text evidence="9">Part of the tripartite ATP-independent periplasmic (TRAP) transport system.</text>
</comment>
<evidence type="ECO:0000256" key="1">
    <source>
        <dbReference type="ARBA" id="ARBA00004429"/>
    </source>
</evidence>
<keyword evidence="3" id="KW-1003">Cell membrane</keyword>
<evidence type="ECO:0000256" key="8">
    <source>
        <dbReference type="ARBA" id="ARBA00038436"/>
    </source>
</evidence>
<gene>
    <name evidence="11" type="ORF">SAMN05444336_104337</name>
</gene>
<dbReference type="Pfam" id="PF04290">
    <property type="entry name" value="DctQ"/>
    <property type="match status" value="1"/>
</dbReference>
<keyword evidence="4 9" id="KW-0997">Cell inner membrane</keyword>
<dbReference type="STRING" id="356660.SAMN05444336_104337"/>
<evidence type="ECO:0000256" key="7">
    <source>
        <dbReference type="ARBA" id="ARBA00023136"/>
    </source>
</evidence>
<dbReference type="GO" id="GO:0005886">
    <property type="term" value="C:plasma membrane"/>
    <property type="evidence" value="ECO:0007669"/>
    <property type="project" value="UniProtKB-SubCell"/>
</dbReference>
<evidence type="ECO:0000256" key="4">
    <source>
        <dbReference type="ARBA" id="ARBA00022519"/>
    </source>
</evidence>
<comment type="subcellular location">
    <subcellularLocation>
        <location evidence="1 9">Cell inner membrane</location>
        <topology evidence="1 9">Multi-pass membrane protein</topology>
    </subcellularLocation>
</comment>
<evidence type="ECO:0000313" key="12">
    <source>
        <dbReference type="Proteomes" id="UP000199118"/>
    </source>
</evidence>
<evidence type="ECO:0000313" key="11">
    <source>
        <dbReference type="EMBL" id="SDX33701.1"/>
    </source>
</evidence>
<feature type="transmembrane region" description="Helical" evidence="9">
    <location>
        <begin position="12"/>
        <end position="34"/>
    </location>
</feature>
<sequence>MTTVFGLLDRAALWLARIGAGGALLALGAMMIHICADAFSRWLFSAPIAGTLEIVAHYYMTAVVFLPLALVQRAREHITVDVFSQLLPASWVRVCDRIALVLTLLLTGAFTVAAFQQALRETSKNAYLDVIFFDLSIWETFWVMAAGAFFVALAALVGLIAELTGWRERGVNRDHHDLGESHP</sequence>
<keyword evidence="6 9" id="KW-1133">Transmembrane helix</keyword>
<dbReference type="Proteomes" id="UP000199118">
    <property type="component" value="Unassembled WGS sequence"/>
</dbReference>
<dbReference type="AlphaFoldDB" id="A0A1H3AWD2"/>
<keyword evidence="7 9" id="KW-0472">Membrane</keyword>